<organism evidence="2">
    <name type="scientific">Candidatus Kentrum sp. DK</name>
    <dbReference type="NCBI Taxonomy" id="2126562"/>
    <lineage>
        <taxon>Bacteria</taxon>
        <taxon>Pseudomonadati</taxon>
        <taxon>Pseudomonadota</taxon>
        <taxon>Gammaproteobacteria</taxon>
        <taxon>Candidatus Kentrum</taxon>
    </lineage>
</organism>
<reference evidence="2" key="1">
    <citation type="submission" date="2019-02" db="EMBL/GenBank/DDBJ databases">
        <authorList>
            <person name="Gruber-Vodicka R. H."/>
            <person name="Seah K. B. B."/>
        </authorList>
    </citation>
    <scope>NUCLEOTIDE SEQUENCE</scope>
    <source>
        <strain evidence="2">BECK_DK47</strain>
    </source>
</reference>
<keyword evidence="2" id="KW-0378">Hydrolase</keyword>
<protein>
    <submittedName>
        <fullName evidence="2">BsuBI/PstI restriction endonuclease C-terminus</fullName>
    </submittedName>
</protein>
<dbReference type="InterPro" id="IPR041962">
    <property type="entry name" value="BsuBI/PstI_N_sf"/>
</dbReference>
<dbReference type="GO" id="GO:0004519">
    <property type="term" value="F:endonuclease activity"/>
    <property type="evidence" value="ECO:0007669"/>
    <property type="project" value="UniProtKB-KW"/>
</dbReference>
<dbReference type="EMBL" id="CAADEX010000167">
    <property type="protein sequence ID" value="VFJ66388.1"/>
    <property type="molecule type" value="Genomic_DNA"/>
</dbReference>
<name>A0A450TGP2_9GAMM</name>
<gene>
    <name evidence="2" type="ORF">BECKDK2373B_GA0170837_11679</name>
</gene>
<dbReference type="InterPro" id="IPR041454">
    <property type="entry name" value="BsuBI/PstI_N"/>
</dbReference>
<feature type="domain" description="BsuBI/PstI restriction endonuclease HTH" evidence="1">
    <location>
        <begin position="6"/>
        <end position="128"/>
    </location>
</feature>
<dbReference type="AlphaFoldDB" id="A0A450TGP2"/>
<evidence type="ECO:0000259" key="1">
    <source>
        <dbReference type="Pfam" id="PF17728"/>
    </source>
</evidence>
<sequence length="142" mass="15925">MTDKNNHIEAARQIIVSLGLPRAQQNERSALCLLALLNLAPGKAWKEAENPLMGITPIMDWARDNYGKDYAPNTRETVRRQTIHQFCDAGIVLYNPDEPDRSVNSPKAVYQIEPAALALLRSSSDTLWWRLGLKFSVGLLLP</sequence>
<accession>A0A450TGP2</accession>
<dbReference type="Pfam" id="PF17728">
    <property type="entry name" value="BsuBI_PstI_RE_N"/>
    <property type="match status" value="1"/>
</dbReference>
<dbReference type="Gene3D" id="1.10.10.1820">
    <property type="entry name" value="BsuBI/PstI restriction endonuclease-like"/>
    <property type="match status" value="1"/>
</dbReference>
<proteinExistence type="predicted"/>
<evidence type="ECO:0000313" key="2">
    <source>
        <dbReference type="EMBL" id="VFJ66388.1"/>
    </source>
</evidence>
<keyword evidence="2" id="KW-0540">Nuclease</keyword>
<keyword evidence="2" id="KW-0255">Endonuclease</keyword>